<dbReference type="eggNOG" id="COG0312">
    <property type="taxonomic scope" value="Bacteria"/>
</dbReference>
<dbReference type="PATRIC" id="fig|1304284.3.peg.710"/>
<reference evidence="2 3" key="1">
    <citation type="journal article" date="2015" name="Geomicrobiol. J.">
        <title>Caldisalinibacter kiritimatiensis gen. nov., sp. nov., a moderately thermohalophilic thiosulfate-reducing bacterium from a hypersaline microbial mat.</title>
        <authorList>
            <person name="Ben Hania W."/>
            <person name="Joseph M."/>
            <person name="Fiebig A."/>
            <person name="Bunk B."/>
            <person name="Klenk H.-P."/>
            <person name="Fardeau M.-L."/>
            <person name="Spring S."/>
        </authorList>
    </citation>
    <scope>NUCLEOTIDE SEQUENCE [LARGE SCALE GENOMIC DNA]</scope>
    <source>
        <strain evidence="2 3">L21-TH-D2</strain>
    </source>
</reference>
<dbReference type="Pfam" id="PF19289">
    <property type="entry name" value="PmbA_TldD_3rd"/>
    <property type="match status" value="1"/>
</dbReference>
<dbReference type="PANTHER" id="PTHR43421">
    <property type="entry name" value="METALLOPROTEASE PMBA"/>
    <property type="match status" value="1"/>
</dbReference>
<accession>R1AWZ6</accession>
<dbReference type="EMBL" id="ARZA01000070">
    <property type="protein sequence ID" value="EOD01182.1"/>
    <property type="molecule type" value="Genomic_DNA"/>
</dbReference>
<dbReference type="InterPro" id="IPR047657">
    <property type="entry name" value="PmbA"/>
</dbReference>
<feature type="domain" description="Metalloprotease TldD/E C-terminal" evidence="1">
    <location>
        <begin position="228"/>
        <end position="431"/>
    </location>
</feature>
<keyword evidence="3" id="KW-1185">Reference proteome</keyword>
<dbReference type="SUPFAM" id="SSF111283">
    <property type="entry name" value="Putative modulator of DNA gyrase, PmbA/TldD"/>
    <property type="match status" value="1"/>
</dbReference>
<dbReference type="Proteomes" id="UP000013378">
    <property type="component" value="Unassembled WGS sequence"/>
</dbReference>
<sequence>MLDKIKNILSQIKEIDDWSIIEKKVESSELFFIKKELDMNRGKKVHHFKVTVYKDFNQDGKKYKGSSTINIHPTMNESEIKTALEKAAFAAKFVKNEFYSLVEPSEEKPINVESKFENGQFSDWLPKLTDAIYKEDVHDNGAINSAELFLNKIYTRNVNSKGLDVNYTKYKGELEFITNWKEQSEEIELYKDIKFADFAPEMISEKVKEMLLFSKQKAIAKPTPSLNKIPVILTGEPIQEFLNYYYIQSNGRYVYEGISTLKLNENVQGDSVEGDLISLRLDPNLKNSTESAPYDKFGTLLKPVSIIKKGILNKYWADNRYAQYIGINPTGEINNIVFEGGSKSVKDFKQKPYLELIAFSDFQMNPLTGDFGGEIRLGFYFNGKETIPVTGGSISGNINEVKQKMYLSKEIQENNNFVGPKSIQLFNVTIAS</sequence>
<name>R1AWZ6_9FIRM</name>
<protein>
    <submittedName>
        <fullName evidence="2">TldE/PmbA protein, part of proposed TldE/TldD proteolytic complex</fullName>
    </submittedName>
</protein>
<organism evidence="2 3">
    <name type="scientific">Caldisalinibacter kiritimatiensis</name>
    <dbReference type="NCBI Taxonomy" id="1304284"/>
    <lineage>
        <taxon>Bacteria</taxon>
        <taxon>Bacillati</taxon>
        <taxon>Bacillota</taxon>
        <taxon>Tissierellia</taxon>
        <taxon>Tissierellales</taxon>
        <taxon>Thermohalobacteraceae</taxon>
        <taxon>Caldisalinibacter</taxon>
    </lineage>
</organism>
<dbReference type="GO" id="GO:0006508">
    <property type="term" value="P:proteolysis"/>
    <property type="evidence" value="ECO:0007669"/>
    <property type="project" value="InterPro"/>
</dbReference>
<dbReference type="PANTHER" id="PTHR43421:SF1">
    <property type="entry name" value="METALLOPROTEASE PMBA"/>
    <property type="match status" value="1"/>
</dbReference>
<dbReference type="OrthoDB" id="39969at2"/>
<dbReference type="AlphaFoldDB" id="R1AWZ6"/>
<evidence type="ECO:0000313" key="2">
    <source>
        <dbReference type="EMBL" id="EOD01182.1"/>
    </source>
</evidence>
<dbReference type="GO" id="GO:0008237">
    <property type="term" value="F:metallopeptidase activity"/>
    <property type="evidence" value="ECO:0007669"/>
    <property type="project" value="InterPro"/>
</dbReference>
<dbReference type="InterPro" id="IPR045569">
    <property type="entry name" value="Metalloprtase-TldD/E_C"/>
</dbReference>
<proteinExistence type="predicted"/>
<evidence type="ECO:0000259" key="1">
    <source>
        <dbReference type="Pfam" id="PF19289"/>
    </source>
</evidence>
<dbReference type="GO" id="GO:0005829">
    <property type="term" value="C:cytosol"/>
    <property type="evidence" value="ECO:0007669"/>
    <property type="project" value="TreeGrafter"/>
</dbReference>
<comment type="caution">
    <text evidence="2">The sequence shown here is derived from an EMBL/GenBank/DDBJ whole genome shotgun (WGS) entry which is preliminary data.</text>
</comment>
<gene>
    <name evidence="2" type="ORF">L21TH_0721</name>
</gene>
<evidence type="ECO:0000313" key="3">
    <source>
        <dbReference type="Proteomes" id="UP000013378"/>
    </source>
</evidence>
<dbReference type="RefSeq" id="WP_006309184.1">
    <property type="nucleotide sequence ID" value="NZ_ARZA01000070.1"/>
</dbReference>
<dbReference type="InterPro" id="IPR036059">
    <property type="entry name" value="TldD/PmbA_sf"/>
</dbReference>
<dbReference type="STRING" id="1304284.L21TH_0721"/>